<proteinExistence type="predicted"/>
<feature type="transmembrane region" description="Helical" evidence="1">
    <location>
        <begin position="231"/>
        <end position="250"/>
    </location>
</feature>
<dbReference type="AlphaFoldDB" id="A0A4P7KYK2"/>
<name>A0A4P7KYK2_9GAMM</name>
<reference evidence="2 5" key="1">
    <citation type="submission" date="2019-03" db="EMBL/GenBank/DDBJ databases">
        <title>Long-read sequencing reveals hyperdense prophage content in a complex bacterial symbiont genome.</title>
        <authorList>
            <person name="Frost C.L."/>
            <person name="Siozios S."/>
            <person name="Nadal-Jimenez P."/>
            <person name="Brockhurst M.A."/>
            <person name="King K.C."/>
            <person name="Darby A.C."/>
            <person name="Hurst G.D.D."/>
        </authorList>
    </citation>
    <scope>NUCLEOTIDE SEQUENCE [LARGE SCALE GENOMIC DNA]</scope>
    <source>
        <strain evidence="2 5">FIN</strain>
    </source>
</reference>
<dbReference type="KEGG" id="ans:ArsFIN_40460"/>
<dbReference type="Proteomes" id="UP000295134">
    <property type="component" value="Chromosome"/>
</dbReference>
<dbReference type="PANTHER" id="PTHR30354:SF8">
    <property type="entry name" value="LOW-AFFINITY GLUCONATE TRANSPORTER"/>
    <property type="match status" value="1"/>
</dbReference>
<dbReference type="EMBL" id="CP123523">
    <property type="protein sequence ID" value="WGM05587.1"/>
    <property type="molecule type" value="Genomic_DNA"/>
</dbReference>
<feature type="transmembrane region" description="Helical" evidence="1">
    <location>
        <begin position="152"/>
        <end position="171"/>
    </location>
</feature>
<dbReference type="GO" id="GO:0005886">
    <property type="term" value="C:plasma membrane"/>
    <property type="evidence" value="ECO:0007669"/>
    <property type="project" value="TreeGrafter"/>
</dbReference>
<dbReference type="EMBL" id="CP123504">
    <property type="protein sequence ID" value="WGM01381.1"/>
    <property type="molecule type" value="Genomic_DNA"/>
</dbReference>
<feature type="transmembrane region" description="Helical" evidence="1">
    <location>
        <begin position="111"/>
        <end position="140"/>
    </location>
</feature>
<feature type="transmembrane region" description="Helical" evidence="1">
    <location>
        <begin position="37"/>
        <end position="55"/>
    </location>
</feature>
<dbReference type="Proteomes" id="UP001177595">
    <property type="component" value="Chromosome"/>
</dbReference>
<feature type="transmembrane region" description="Helical" evidence="1">
    <location>
        <begin position="303"/>
        <end position="324"/>
    </location>
</feature>
<evidence type="ECO:0000313" key="3">
    <source>
        <dbReference type="EMBL" id="WGM01381.1"/>
    </source>
</evidence>
<dbReference type="GO" id="GO:0015128">
    <property type="term" value="F:gluconate transmembrane transporter activity"/>
    <property type="evidence" value="ECO:0007669"/>
    <property type="project" value="InterPro"/>
</dbReference>
<feature type="transmembrane region" description="Helical" evidence="1">
    <location>
        <begin position="270"/>
        <end position="291"/>
    </location>
</feature>
<feature type="transmembrane region" description="Helical" evidence="1">
    <location>
        <begin position="336"/>
        <end position="359"/>
    </location>
</feature>
<protein>
    <submittedName>
        <fullName evidence="2 3">Gluconate transporter</fullName>
    </submittedName>
</protein>
<dbReference type="InterPro" id="IPR003474">
    <property type="entry name" value="Glcn_transporter"/>
</dbReference>
<evidence type="ECO:0000313" key="5">
    <source>
        <dbReference type="Proteomes" id="UP000295134"/>
    </source>
</evidence>
<feature type="transmembrane region" description="Helical" evidence="1">
    <location>
        <begin position="67"/>
        <end position="87"/>
    </location>
</feature>
<feature type="transmembrane region" description="Helical" evidence="1">
    <location>
        <begin position="392"/>
        <end position="416"/>
    </location>
</feature>
<dbReference type="NCBIfam" id="TIGR00791">
    <property type="entry name" value="gntP"/>
    <property type="match status" value="1"/>
</dbReference>
<feature type="transmembrane region" description="Helical" evidence="1">
    <location>
        <begin position="428"/>
        <end position="452"/>
    </location>
</feature>
<evidence type="ECO:0000256" key="1">
    <source>
        <dbReference type="SAM" id="Phobius"/>
    </source>
</evidence>
<gene>
    <name evidence="2" type="primary">gntU</name>
    <name evidence="2" type="ORF">ArsFIN_40460</name>
    <name evidence="3" type="ORF">QE210_16435</name>
    <name evidence="4" type="ORF">QE258_19280</name>
</gene>
<accession>A0A4P7KYK2</accession>
<reference evidence="3" key="2">
    <citation type="submission" date="2023-04" db="EMBL/GenBank/DDBJ databases">
        <title>Genome dynamics across the evolutionary transition to endosymbiosis.</title>
        <authorList>
            <person name="Siozios S."/>
            <person name="Nadal-Jimenez P."/>
            <person name="Azagi T."/>
            <person name="Sprong H."/>
            <person name="Frost C.L."/>
            <person name="Parratt S.R."/>
            <person name="Taylor G."/>
            <person name="Brettell L."/>
            <person name="Lew K.C."/>
            <person name="Croft L."/>
            <person name="King K.C."/>
            <person name="Brockhurst M.A."/>
            <person name="Hypsa V."/>
            <person name="Novakova E."/>
            <person name="Darby A.C."/>
            <person name="Hurst G.D.D."/>
        </authorList>
    </citation>
    <scope>NUCLEOTIDE SEQUENCE</scope>
    <source>
        <strain evidence="4">ANv_CAN</strain>
        <strain evidence="3">APv</strain>
    </source>
</reference>
<feature type="transmembrane region" description="Helical" evidence="1">
    <location>
        <begin position="366"/>
        <end position="386"/>
    </location>
</feature>
<dbReference type="EMBL" id="CP038613">
    <property type="protein sequence ID" value="QBY45447.1"/>
    <property type="molecule type" value="Genomic_DNA"/>
</dbReference>
<feature type="transmembrane region" description="Helical" evidence="1">
    <location>
        <begin position="12"/>
        <end position="31"/>
    </location>
</feature>
<dbReference type="GeneID" id="96878911"/>
<keyword evidence="6" id="KW-1185">Reference proteome</keyword>
<dbReference type="NCBIfam" id="NF007781">
    <property type="entry name" value="PRK10472.1"/>
    <property type="match status" value="1"/>
</dbReference>
<evidence type="ECO:0000313" key="2">
    <source>
        <dbReference type="EMBL" id="QBY45447.1"/>
    </source>
</evidence>
<sequence length="453" mass="47860">MNTPIPETLNMLMLTLTAAGAVFLLLFLVMYARLHAFIALMVVSILAGLFSGMPVKKIIETMQEGMAGTLGFLAIVVALGAMFGRILHETGALEQIAIKLITCFGEKRTNLAIGITGLVCALPLFFDVAIVLLIGIVFTITNRLGGNVVKTAIPLFAGVAAAAAFLLPGPTPMLVASQMNADFGWMILIGICAAIPAMLIAGPLFGNFISQHVFIALPENYQGNESKKGKMPSFMFSLLIVLFPLALVGLKTLSNYFLVKDSIAEQWLEFIGHPFIALLLACLLAIYSLGFRYGMNREKVMEICSAAIQPAGIILLITGAGGVFKQILINSGVGPVLGNALMNTGLPIVLACFVLAGAVRIIQGSATVACLTTIGLILPVISEFGYSGAQLAALAVCISGGSIVLSHVNDSGFWLFSKFTGATEAQTLKTWTLMETILGTVGAIVGMLFFVFL</sequence>
<keyword evidence="1" id="KW-0472">Membrane</keyword>
<keyword evidence="1" id="KW-0812">Transmembrane</keyword>
<feature type="transmembrane region" description="Helical" evidence="1">
    <location>
        <begin position="183"/>
        <end position="210"/>
    </location>
</feature>
<evidence type="ECO:0000313" key="6">
    <source>
        <dbReference type="Proteomes" id="UP001177592"/>
    </source>
</evidence>
<dbReference type="PANTHER" id="PTHR30354">
    <property type="entry name" value="GNT FAMILY GLUCONATE TRANSPORTER"/>
    <property type="match status" value="1"/>
</dbReference>
<dbReference type="PIRSF" id="PIRSF002746">
    <property type="entry name" value="Gluconate_transporter"/>
    <property type="match status" value="1"/>
</dbReference>
<dbReference type="Pfam" id="PF02447">
    <property type="entry name" value="GntP_permease"/>
    <property type="match status" value="1"/>
</dbReference>
<keyword evidence="1" id="KW-1133">Transmembrane helix</keyword>
<dbReference type="Proteomes" id="UP001177592">
    <property type="component" value="Chromosome"/>
</dbReference>
<dbReference type="RefSeq" id="WP_026823052.1">
    <property type="nucleotide sequence ID" value="NZ_CP038613.1"/>
</dbReference>
<evidence type="ECO:0000313" key="4">
    <source>
        <dbReference type="EMBL" id="WGM05587.1"/>
    </source>
</evidence>
<organism evidence="2 5">
    <name type="scientific">Arsenophonus nasoniae</name>
    <name type="common">son-killer infecting Nasonia vitripennis</name>
    <dbReference type="NCBI Taxonomy" id="638"/>
    <lineage>
        <taxon>Bacteria</taxon>
        <taxon>Pseudomonadati</taxon>
        <taxon>Pseudomonadota</taxon>
        <taxon>Gammaproteobacteria</taxon>
        <taxon>Enterobacterales</taxon>
        <taxon>Morganellaceae</taxon>
        <taxon>Arsenophonus</taxon>
    </lineage>
</organism>